<organism evidence="1 2">
    <name type="scientific">Phlyctema vagabunda</name>
    <dbReference type="NCBI Taxonomy" id="108571"/>
    <lineage>
        <taxon>Eukaryota</taxon>
        <taxon>Fungi</taxon>
        <taxon>Dikarya</taxon>
        <taxon>Ascomycota</taxon>
        <taxon>Pezizomycotina</taxon>
        <taxon>Leotiomycetes</taxon>
        <taxon>Helotiales</taxon>
        <taxon>Dermateaceae</taxon>
        <taxon>Phlyctema</taxon>
    </lineage>
</organism>
<sequence>MPQSRLLLFGPSFTGDFVQLMAIQLWLYLFYVVLLYPNFFSPIKNLPGPKGNNMFMGQHAKLSSQKAGVPIREWTRDIPNEGLIRYLDIFNLERVLVLSPAALREMLVTKCYDFIKPRHTARLLVYFFGAGMPFVEDEVHKFQKKTMLPAFAFRHIKELYPTFWKFGKELVDEVSAEVERNAGRAKITNGSEQPIDSDQAVLNVVRVFKTITLDIMGIAGMGQDFEARKNKDDNKLVQAYHTMFAVGWQSAVVFFLRSFQLGWLVQCLPLKKNSELEEAKHTIRNTCRQLIRSKSEKLSIGTLSDIDILSVAIQSGGFTEESLIDQITTFLLAGHETTAVSMTWACYGLCQHPDIQRKLRAEIRRHLPSPAGAGDVTSLDIDRIPYLTAVCNEILRYYDVFVWTRREAAVDTSLLGQPIPKGTAIVLPFTAIHRDKSIWGEDADEFNPDRWMPSESSGSSKVTNGGATSNFGVMSFLHGPRSCIGESFARAEFACLLAAWVGRFEFELNDKLEMDEGKLETAGGFTTGPVHGLDNI</sequence>
<dbReference type="Pfam" id="PF00067">
    <property type="entry name" value="p450"/>
    <property type="match status" value="1"/>
</dbReference>
<dbReference type="EMBL" id="JBFCZG010000011">
    <property type="protein sequence ID" value="KAL3417436.1"/>
    <property type="molecule type" value="Genomic_DNA"/>
</dbReference>
<dbReference type="Gene3D" id="1.10.630.10">
    <property type="entry name" value="Cytochrome P450"/>
    <property type="match status" value="1"/>
</dbReference>
<dbReference type="SUPFAM" id="SSF48264">
    <property type="entry name" value="Cytochrome P450"/>
    <property type="match status" value="1"/>
</dbReference>
<dbReference type="InterPro" id="IPR036396">
    <property type="entry name" value="Cyt_P450_sf"/>
</dbReference>
<keyword evidence="2" id="KW-1185">Reference proteome</keyword>
<dbReference type="InterPro" id="IPR002401">
    <property type="entry name" value="Cyt_P450_E_grp-I"/>
</dbReference>
<dbReference type="PANTHER" id="PTHR24305:SF227">
    <property type="entry name" value="P450, PUTATIVE (EUROFUNG)-RELATED"/>
    <property type="match status" value="1"/>
</dbReference>
<proteinExistence type="predicted"/>
<dbReference type="InterPro" id="IPR050121">
    <property type="entry name" value="Cytochrome_P450_monoxygenase"/>
</dbReference>
<dbReference type="CDD" id="cd11069">
    <property type="entry name" value="CYP_FUM15-like"/>
    <property type="match status" value="1"/>
</dbReference>
<dbReference type="InterPro" id="IPR001128">
    <property type="entry name" value="Cyt_P450"/>
</dbReference>
<reference evidence="1 2" key="1">
    <citation type="submission" date="2024-06" db="EMBL/GenBank/DDBJ databases">
        <title>Complete genome of Phlyctema vagabunda strain 19-DSS-EL-015.</title>
        <authorList>
            <person name="Fiorenzani C."/>
        </authorList>
    </citation>
    <scope>NUCLEOTIDE SEQUENCE [LARGE SCALE GENOMIC DNA]</scope>
    <source>
        <strain evidence="1 2">19-DSS-EL-015</strain>
    </source>
</reference>
<dbReference type="PRINTS" id="PR00385">
    <property type="entry name" value="P450"/>
</dbReference>
<accession>A0ABR4P298</accession>
<protein>
    <submittedName>
        <fullName evidence="1">Cytochrome P450</fullName>
    </submittedName>
</protein>
<name>A0ABR4P298_9HELO</name>
<gene>
    <name evidence="1" type="ORF">PVAG01_11436</name>
</gene>
<evidence type="ECO:0000313" key="1">
    <source>
        <dbReference type="EMBL" id="KAL3417436.1"/>
    </source>
</evidence>
<dbReference type="PANTHER" id="PTHR24305">
    <property type="entry name" value="CYTOCHROME P450"/>
    <property type="match status" value="1"/>
</dbReference>
<evidence type="ECO:0000313" key="2">
    <source>
        <dbReference type="Proteomes" id="UP001629113"/>
    </source>
</evidence>
<dbReference type="Proteomes" id="UP001629113">
    <property type="component" value="Unassembled WGS sequence"/>
</dbReference>
<comment type="caution">
    <text evidence="1">The sequence shown here is derived from an EMBL/GenBank/DDBJ whole genome shotgun (WGS) entry which is preliminary data.</text>
</comment>
<dbReference type="PRINTS" id="PR00463">
    <property type="entry name" value="EP450I"/>
</dbReference>